<organism evidence="1 2">
    <name type="scientific">Bacteroides ovatus</name>
    <dbReference type="NCBI Taxonomy" id="28116"/>
    <lineage>
        <taxon>Bacteria</taxon>
        <taxon>Pseudomonadati</taxon>
        <taxon>Bacteroidota</taxon>
        <taxon>Bacteroidia</taxon>
        <taxon>Bacteroidales</taxon>
        <taxon>Bacteroidaceae</taxon>
        <taxon>Bacteroides</taxon>
    </lineage>
</organism>
<reference evidence="2" key="1">
    <citation type="journal article" date="2018" name="J. Anim. Genet.">
        <title>Acquired interbacterial defense systems protect against interspecies antagonism in the human gut microbiome.</title>
        <authorList>
            <person name="Ross B.D."/>
            <person name="Verster A.J."/>
            <person name="Radey M.C."/>
            <person name="Schmidtke D.T."/>
            <person name="Pope C.E."/>
            <person name="Hoffman L.R."/>
            <person name="Hajjar A."/>
            <person name="Peterson S.B."/>
            <person name="Borenstein E."/>
            <person name="Mougous J."/>
        </authorList>
    </citation>
    <scope>NUCLEOTIDE SEQUENCE [LARGE SCALE GENOMIC DNA]</scope>
    <source>
        <strain evidence="2">3725 D1 iv</strain>
        <plasmid evidence="2">unnamed1</plasmid>
    </source>
</reference>
<gene>
    <name evidence="1" type="ORF">DYI28_29735</name>
</gene>
<dbReference type="AlphaFoldDB" id="A0AAP9DQ22"/>
<protein>
    <submittedName>
        <fullName evidence="1">Uncharacterized protein</fullName>
    </submittedName>
</protein>
<sequence length="63" mass="7310">MKKIRKYCPKCDSPVSKSTTKGYMFQCHQCDEDFYNFEVRAQPGKTCSNNSMEYISGKVRSNN</sequence>
<proteinExistence type="predicted"/>
<evidence type="ECO:0000313" key="1">
    <source>
        <dbReference type="EMBL" id="QDM12873.1"/>
    </source>
</evidence>
<dbReference type="Proteomes" id="UP000318823">
    <property type="component" value="Plasmid unnamed1"/>
</dbReference>
<keyword evidence="1" id="KW-0614">Plasmid</keyword>
<name>A0AAP9DQ22_BACOV</name>
<dbReference type="EMBL" id="CP041396">
    <property type="protein sequence ID" value="QDM12873.1"/>
    <property type="molecule type" value="Genomic_DNA"/>
</dbReference>
<geneLocation type="plasmid" evidence="1 2">
    <name>unnamed1</name>
</geneLocation>
<evidence type="ECO:0000313" key="2">
    <source>
        <dbReference type="Proteomes" id="UP000318823"/>
    </source>
</evidence>
<accession>A0AAP9DQ22</accession>